<evidence type="ECO:0000256" key="1">
    <source>
        <dbReference type="ARBA" id="ARBA00010547"/>
    </source>
</evidence>
<evidence type="ECO:0000256" key="5">
    <source>
        <dbReference type="ARBA" id="ARBA00023306"/>
    </source>
</evidence>
<feature type="domain" description="Anaphase-promoting complex subunit 1 beta-sandwich" evidence="8">
    <location>
        <begin position="1791"/>
        <end position="1871"/>
    </location>
</feature>
<gene>
    <name evidence="9" type="ORF">AJ80_06794</name>
</gene>
<reference evidence="9 10" key="1">
    <citation type="submission" date="2017-10" db="EMBL/GenBank/DDBJ databases">
        <title>Comparative genomics in systemic dimorphic fungi from Ajellomycetaceae.</title>
        <authorList>
            <person name="Munoz J.F."/>
            <person name="Mcewen J.G."/>
            <person name="Clay O.K."/>
            <person name="Cuomo C.A."/>
        </authorList>
    </citation>
    <scope>NUCLEOTIDE SEQUENCE [LARGE SCALE GENOMIC DNA]</scope>
    <source>
        <strain evidence="9 10">UAMH7299</strain>
    </source>
</reference>
<dbReference type="PANTHER" id="PTHR12827">
    <property type="entry name" value="MEIOTIC CHECKPOINT REGULATOR TSG24 FAMILY MEMBER"/>
    <property type="match status" value="1"/>
</dbReference>
<comment type="similarity">
    <text evidence="1">Belongs to the APC1 family.</text>
</comment>
<proteinExistence type="inferred from homology"/>
<dbReference type="GO" id="GO:0005680">
    <property type="term" value="C:anaphase-promoting complex"/>
    <property type="evidence" value="ECO:0007669"/>
    <property type="project" value="InterPro"/>
</dbReference>
<keyword evidence="2" id="KW-0132">Cell division</keyword>
<comment type="caution">
    <text evidence="9">The sequence shown here is derived from an EMBL/GenBank/DDBJ whole genome shotgun (WGS) entry which is preliminary data.</text>
</comment>
<dbReference type="InterPro" id="IPR048971">
    <property type="entry name" value="Apc1_3rd"/>
</dbReference>
<evidence type="ECO:0000313" key="10">
    <source>
        <dbReference type="Proteomes" id="UP000224634"/>
    </source>
</evidence>
<dbReference type="GO" id="GO:0031145">
    <property type="term" value="P:anaphase-promoting complex-dependent catabolic process"/>
    <property type="evidence" value="ECO:0007669"/>
    <property type="project" value="TreeGrafter"/>
</dbReference>
<evidence type="ECO:0000256" key="3">
    <source>
        <dbReference type="ARBA" id="ARBA00022737"/>
    </source>
</evidence>
<protein>
    <submittedName>
        <fullName evidence="9">Uncharacterized protein</fullName>
    </submittedName>
</protein>
<dbReference type="FunFam" id="1.25.10.10:FF:000217">
    <property type="entry name" value="20S cyclosome subunit (APC1/BimE)"/>
    <property type="match status" value="1"/>
</dbReference>
<keyword evidence="10" id="KW-1185">Reference proteome</keyword>
<evidence type="ECO:0000313" key="9">
    <source>
        <dbReference type="EMBL" id="PGH12280.1"/>
    </source>
</evidence>
<dbReference type="InterPro" id="IPR049255">
    <property type="entry name" value="Apc1_N"/>
</dbReference>
<evidence type="ECO:0000256" key="6">
    <source>
        <dbReference type="SAM" id="MobiDB-lite"/>
    </source>
</evidence>
<dbReference type="Proteomes" id="UP000224634">
    <property type="component" value="Unassembled WGS sequence"/>
</dbReference>
<dbReference type="Pfam" id="PF12859">
    <property type="entry name" value="ANAPC1"/>
    <property type="match status" value="1"/>
</dbReference>
<dbReference type="InterPro" id="IPR024990">
    <property type="entry name" value="Apc1"/>
</dbReference>
<organism evidence="9 10">
    <name type="scientific">Polytolypa hystricis (strain UAMH7299)</name>
    <dbReference type="NCBI Taxonomy" id="1447883"/>
    <lineage>
        <taxon>Eukaryota</taxon>
        <taxon>Fungi</taxon>
        <taxon>Dikarya</taxon>
        <taxon>Ascomycota</taxon>
        <taxon>Pezizomycotina</taxon>
        <taxon>Eurotiomycetes</taxon>
        <taxon>Eurotiomycetidae</taxon>
        <taxon>Onygenales</taxon>
        <taxon>Onygenales incertae sedis</taxon>
        <taxon>Polytolypa</taxon>
    </lineage>
</organism>
<dbReference type="Gene3D" id="1.25.10.10">
    <property type="entry name" value="Leucine-rich Repeat Variant"/>
    <property type="match status" value="3"/>
</dbReference>
<keyword evidence="3" id="KW-0677">Repeat</keyword>
<dbReference type="GO" id="GO:0060090">
    <property type="term" value="F:molecular adaptor activity"/>
    <property type="evidence" value="ECO:0007669"/>
    <property type="project" value="TreeGrafter"/>
</dbReference>
<accession>A0A2B7XTH1</accession>
<dbReference type="FunFam" id="1.25.10.10:FF:000400">
    <property type="entry name" value="20S cyclosome subunit (APC1/BimE), putative"/>
    <property type="match status" value="1"/>
</dbReference>
<name>A0A2B7XTH1_POLH7</name>
<evidence type="ECO:0000256" key="4">
    <source>
        <dbReference type="ARBA" id="ARBA00022776"/>
    </source>
</evidence>
<dbReference type="PANTHER" id="PTHR12827:SF3">
    <property type="entry name" value="ANAPHASE-PROMOTING COMPLEX SUBUNIT 1"/>
    <property type="match status" value="1"/>
</dbReference>
<keyword evidence="5" id="KW-0131">Cell cycle</keyword>
<feature type="region of interest" description="Disordered" evidence="6">
    <location>
        <begin position="232"/>
        <end position="253"/>
    </location>
</feature>
<feature type="domain" description="Anaphase-promoting complex subunit 1 N-terminal" evidence="7">
    <location>
        <begin position="33"/>
        <end position="825"/>
    </location>
</feature>
<evidence type="ECO:0000259" key="8">
    <source>
        <dbReference type="Pfam" id="PF21282"/>
    </source>
</evidence>
<dbReference type="Pfam" id="PF21282">
    <property type="entry name" value="APC1_3rd"/>
    <property type="match status" value="1"/>
</dbReference>
<dbReference type="STRING" id="1447883.A0A2B7XTH1"/>
<dbReference type="EMBL" id="PDNA01000120">
    <property type="protein sequence ID" value="PGH12280.1"/>
    <property type="molecule type" value="Genomic_DNA"/>
</dbReference>
<dbReference type="GO" id="GO:0007091">
    <property type="term" value="P:metaphase/anaphase transition of mitotic cell cycle"/>
    <property type="evidence" value="ECO:0007669"/>
    <property type="project" value="TreeGrafter"/>
</dbReference>
<keyword evidence="4" id="KW-0498">Mitosis</keyword>
<evidence type="ECO:0000256" key="2">
    <source>
        <dbReference type="ARBA" id="ARBA00022618"/>
    </source>
</evidence>
<evidence type="ECO:0000259" key="7">
    <source>
        <dbReference type="Pfam" id="PF12859"/>
    </source>
</evidence>
<dbReference type="GO" id="GO:0051301">
    <property type="term" value="P:cell division"/>
    <property type="evidence" value="ECO:0007669"/>
    <property type="project" value="UniProtKB-KW"/>
</dbReference>
<dbReference type="OrthoDB" id="26401at2759"/>
<dbReference type="GO" id="GO:0070979">
    <property type="term" value="P:protein K11-linked ubiquitination"/>
    <property type="evidence" value="ECO:0007669"/>
    <property type="project" value="TreeGrafter"/>
</dbReference>
<sequence>MATIRSLGCHEPSAIPYLVWESLLPANPPEYIYTWKTSSVNYDPDGSAEEEILFTNSCVVWSRGGVVKRSFRFDIEKEDVVQALFATFPTSAGSKKRSTVKENVSLEERDSGQAATAADGELQSKLKGKKRQKVTIQAKSKIDGVPDLASEDISNESELSRALVVVLKSQAHIFFLSGDSHIVPLPFEVDSVWPTPSGLLIQRKVDENRTKPLPSAPPNSFASSQTVRGASSFTLSGGSAGRPSLTISPAQPSKLTAGLSNNASLPRIFSLMEPHSEMGLVVANHSASSSTRAWDVLDPEEEILYVSSIDEISTGTRPVPGVQPLILVVTLNGRTGLYTIWSARYMDKTPTLPQKKRRMSSMSGVHSKRRTSHLDLATGATTPVGRGPSGMRESFGSFNHGRGISNTFNQSQGHESRPEEAEDLASQLGPDFGDIGIPLKASRRVSSLLARSDLAAANDRTTFSELATGNQAASSIHGGGRRGDSLGGYSARASFGFNRRSSVPPGNASVYSTGSSFLDAPVDKLLESLNTGGDFEGFENMALKDTMSTLPKEMTLVKVESFSSGFSTPRSMPGLAKSRKFEVFTLSSVQEVSSEDLESIPIAVCILNRNSKNLTVVNLLASRSNGTSKFKPTGQKSKKKATIDERRPIVRATEVRHGSNVTDCCKVVDGDISRMLVLSTTIDGRGELTLQAPWSSLVKVDLPPKMMIHEPYGVSLSSSPSRPREGSLKRVISDPILGLSGLLHSTNSGKVTVLDNQGRKHRIQIQLEPRNPAVKRVLSACRFMLQHLEKAGDGIMVCWWEVLRWLRTRNIGEDDLEWTALVVTLFTMAVYFIEGKPKGSAPRPRRRKAEFLRSSSGSSIDLEHWDTMLDQEAGPSGVSSPWMMSSGWGWISEGDIKPEIFRIESPSYSTQEGQYALRKNNYLLNCTNLAREFLLSPQGEAASGSEGYLPIAVSRDNNTRRTTLGTILVGLHLLREEQKLSIVDAESSYSDLGLLGPVLAQIGRWLGWKSWTWKDDGYYGTETASMERWSFDDSQISTLDIPPEPFAPPSIFSFIEGSLGDNPQTFPTIFDIVSSSISSAGIGRVWERALTLTPRTLALTGFISDLRTTSGSAKKVELLSRWGLTSSVIDDLPDGINAPLHEAIVRCQASPPISWDSSLLELVDRDDLSVSIGDRRISSSKAPVYHSHDAVRDVHHIGHSTLDMNTISSFDVAAEADRQAITRLIFRDDRRFFEAFKILNQTKASVAECYPEPDWSESDLLEAQKEVVQLVSLRTLSLPTGRAMISFGGRVPLLTEKLPIPSFSLQCIMKPSNVTISADRTAFTEEKVGWAFFHNGASTGLAISKAAKGIDTSWIVYNKSTELTNRHAGFLLALGLNGHLKSLAKWVAFKYLTPKHTMTSIGLLLGLSASYLGTMDTLITRLLSVHVTRMLPPGAAELNLSPLTQTTGIMGIGLLYCNSQHRRMSEIMLSEIENVEEEESSISQEILRDEGYRLAAGFALGFINLAKGKDLKGLRDMHIVERLLKIAVGTKNVDLVHVLDRATAGATIALAIIFLRSNDATIAEKIDIPDTMIQFDYVRPDIFLLRTLARHLIMWDSIRPSHDWIQESLPRPYRRKSRLTTIHRLSTGDMPFFNIVAGLCFALGLRFAGSASPAARDLLLLYLDQFIRICRLPAVNYDGRLTRNSVRNCQDIVALSAAAITAGTGDIAVLRRLRSLHGRFDAETPYGSHMAAHMAIGMLFLGGGTYTLGTSNLGIASLLCAFYPVFPTTVLDNKCHLQAFRHLWVLAAEPRCLIPRDLDSRRAVTVPVSLTLKTGETKKTTAPCLLPNLVDLATVKVQSPDHWNLTLDFTGSEVLQDKFRSGDQSVYLRKRAVYHANGSSVFSSTLVALSDAQDITTSTTGLILAKTASPPGGASPSVLYSPGVLQPSLPGRHLWEWIFNLDAFSQLDTAERSLLIPSAPLQQVFTYGGKDRAKAAVVSSPAWLRSTVVDTRLFLERTVQILVAAATGQGAGEDAIRDRLWQLRLLFGWLDATYRSQSSSVARSIGVVGAEGGDDESAENSTSEAMWLRNDIIEDARWKVWGVQAGDDGMVMR</sequence>
<feature type="region of interest" description="Disordered" evidence="6">
    <location>
        <begin position="97"/>
        <end position="124"/>
    </location>
</feature>
<dbReference type="InterPro" id="IPR011989">
    <property type="entry name" value="ARM-like"/>
</dbReference>